<dbReference type="Pfam" id="PF22969">
    <property type="entry name" value="Ig_NUP210_2nd"/>
    <property type="match status" value="1"/>
</dbReference>
<dbReference type="PANTHER" id="PTHR23019:SF0">
    <property type="entry name" value="NUCLEAR PORE MEMBRANE GLYCOPROTEIN 210"/>
    <property type="match status" value="1"/>
</dbReference>
<keyword evidence="4" id="KW-1185">Reference proteome</keyword>
<keyword evidence="1" id="KW-0732">Signal</keyword>
<dbReference type="InterPro" id="IPR045197">
    <property type="entry name" value="NUP210-like"/>
</dbReference>
<dbReference type="VEuPathDB" id="PiroplasmaDB:BMR1_02g01825"/>
<evidence type="ECO:0000259" key="2">
    <source>
        <dbReference type="Pfam" id="PF22969"/>
    </source>
</evidence>
<accession>I7J664</accession>
<protein>
    <recommendedName>
        <fullName evidence="2">NUP210 Ig-like domain-containing protein</fullName>
    </recommendedName>
</protein>
<reference evidence="3 4" key="1">
    <citation type="journal article" date="2012" name="Nucleic Acids Res.">
        <title>Sequencing of the smallest Apicomplexan genome from the human pathogen Babesia microti.</title>
        <authorList>
            <person name="Cornillot E."/>
            <person name="Hadj-Kaddour K."/>
            <person name="Dassouli A."/>
            <person name="Noel B."/>
            <person name="Ranwez V."/>
            <person name="Vacherie B."/>
            <person name="Augagneur Y."/>
            <person name="Bres V."/>
            <person name="Duclos A."/>
            <person name="Randazzo S."/>
            <person name="Carcy B."/>
            <person name="Debierre-Grockiego F."/>
            <person name="Delbecq S."/>
            <person name="Moubri-Menage K."/>
            <person name="Shams-Eldin H."/>
            <person name="Usmani-Brown S."/>
            <person name="Bringaud F."/>
            <person name="Wincker P."/>
            <person name="Vivares C.P."/>
            <person name="Schwarz R.T."/>
            <person name="Schetters T.P."/>
            <person name="Krause P.J."/>
            <person name="Gorenflot A."/>
            <person name="Berry V."/>
            <person name="Barbe V."/>
            <person name="Ben Mamoun C."/>
        </authorList>
    </citation>
    <scope>NUCLEOTIDE SEQUENCE [LARGE SCALE GENOMIC DNA]</scope>
    <source>
        <strain evidence="3 4">RI</strain>
    </source>
</reference>
<feature type="domain" description="NUP210 Ig-like" evidence="2">
    <location>
        <begin position="148"/>
        <end position="241"/>
    </location>
</feature>
<proteinExistence type="predicted"/>
<evidence type="ECO:0000313" key="4">
    <source>
        <dbReference type="Proteomes" id="UP000002899"/>
    </source>
</evidence>
<dbReference type="EMBL" id="FO082872">
    <property type="protein sequence ID" value="CCF73522.1"/>
    <property type="molecule type" value="Genomic_DNA"/>
</dbReference>
<feature type="chain" id="PRO_5003710835" description="NUP210 Ig-like domain-containing protein" evidence="1">
    <location>
        <begin position="23"/>
        <end position="2218"/>
    </location>
</feature>
<dbReference type="Proteomes" id="UP000002899">
    <property type="component" value="Chromosome II"/>
</dbReference>
<evidence type="ECO:0000313" key="3">
    <source>
        <dbReference type="EMBL" id="CCF73522.1"/>
    </source>
</evidence>
<reference evidence="3 4" key="2">
    <citation type="journal article" date="2013" name="PLoS ONE">
        <title>Whole genome mapping and re-organization of the nuclear and mitochondrial genomes of Babesia microti isolates.</title>
        <authorList>
            <person name="Cornillot E."/>
            <person name="Dassouli A."/>
            <person name="Garg A."/>
            <person name="Pachikara N."/>
            <person name="Randazzo S."/>
            <person name="Depoix D."/>
            <person name="Carcy B."/>
            <person name="Delbecq S."/>
            <person name="Frutos R."/>
            <person name="Silva J.C."/>
            <person name="Sutton R."/>
            <person name="Krause P.J."/>
            <person name="Mamoun C.B."/>
        </authorList>
    </citation>
    <scope>NUCLEOTIDE SEQUENCE [LARGE SCALE GENOMIC DNA]</scope>
    <source>
        <strain evidence="3 4">RI</strain>
    </source>
</reference>
<dbReference type="OrthoDB" id="361283at2759"/>
<feature type="signal peptide" evidence="1">
    <location>
        <begin position="1"/>
        <end position="22"/>
    </location>
</feature>
<dbReference type="PANTHER" id="PTHR23019">
    <property type="entry name" value="NUCLEAR PORE MEMBRANE GLYCOPROTEIN GP210-RELATED"/>
    <property type="match status" value="1"/>
</dbReference>
<organism evidence="3 4">
    <name type="scientific">Babesia microti (strain RI)</name>
    <dbReference type="NCBI Taxonomy" id="1133968"/>
    <lineage>
        <taxon>Eukaryota</taxon>
        <taxon>Sar</taxon>
        <taxon>Alveolata</taxon>
        <taxon>Apicomplexa</taxon>
        <taxon>Aconoidasida</taxon>
        <taxon>Piroplasmida</taxon>
        <taxon>Babesiidae</taxon>
        <taxon>Babesia</taxon>
    </lineage>
</organism>
<dbReference type="InterPro" id="IPR055097">
    <property type="entry name" value="Ig_NUP210_2nd"/>
</dbReference>
<sequence>MSVETGLTCIFIALTLIKPSYSLITPPQVLLPYISNESGIVIRAQLRATPTRCVFWSTPTPDTICLTSPACLGDSNTSLIKNSSICDCQVASKCLEAVWVGAKKSITLPYRTWVSISDRDSNATVENNSFAEVIVKALESIDFQTRNRKIAVGQLATLRLVGFDEDKNTFTSLQGIPFKIDNSDGSVMKISDLTNDPDEATPTRMHLVKGGLYSDVIVVQGLKVGESVISLHVDLPEYKHIGLSVKFMVSEPFILEPVALHLPIGSKVNFCLRRINQEASSKDSKADIITLPHSYYKWSCDSPVAERLTDRGQLSLKYTLDPAYPDQKFTVDVTDTRSGETSTASISTSKPVALAHSIRTLSSTIKGYPDTQRIKHLLEQWDNEELAEFSPDAFFWHKDNEEYSATFDKLYRAALWQCQSFPPTPASAQLPGRGEGATNDPSFTSDFSHLSIGRTYLFKLSLLDGRGREFSIPDNAKLSLTLDVGKSVKILWRSPINHLLVFYTNELGDGSFKFSLTSVGYYAPDKPIEYTVKYRVNRRLHIEGRNPSERLGHGKPLEDKRLSILRHFTSIPISPIYLEPPLPVKEGSGGCYSIRSMGGSGVFYALSDGDAFSVTSDSNRVKICPRTYGHDIVTIEDSLDPANVYLLPVHSVHVDFVLPYPSELHAAQDDYTPLYLLPIAVDKSRPIASPNPPFLNASASTHSIDASAHSIDEVELRLAAYGWHIVRNFNPKFIKIRHSSGLSIEQPKSGDDCPFRYMVNGLQVGIHDVEIDFQGVRQMRVHIHETIKLSISPAPFHPLSKPSPGSPVTEETRAPGGLFSFFYANQLDPNDGEGAKPPSALEPSDEHVFLVGSRTKVLVHGGATAEAAVTVEADATIFKVQVEESAFYLTCLREVPRSDVLVSCAGPSRLLPVACSYPAYSRIVPYDMGLSPVSAEGKEVMSARGKELTLASILYDRRGLPIAPNAELTTHWYQVHSEGVRRLCPEGSNFYLVLSDETLTSPLQVVAVAGWRMGDRESVQSKSYAKTLNKFGYSTIYAHNFDRQWIGTMDAIFEASLTVNLVGLPSIVPSDNLHLPTRDLYYLMALDLPMREHGSGDSFDAEYAQKVISSFSAPPKGGGGRGVFMWQGQEGMQYDGREVVSLLGRPPAGGERYSFLIDANAPGEAVANFTVKDVLNSRGGVLSINFVELTRVGLSVWLCHAGGDCTQQAGPEDSLVHLQAGLSYVFVLTAYGAGGMEIYPPALKGLRAEVAESGGDKLHFQPLSDAAAFAALPDLPADLAFTLVATQGEFLVRGSIHPGGKADSGAKRVQSGILTIKSFKPFRAATRELVLLPGTAGFEFDLVDGPGAGVGRALGFRYNSSNEAVVAVGAGGAGGAGEEGGLLTAKGVGDATVTLEGNSGIGAFSLSASVRVRVPRGLSISPPTQPHAGLGLSGPHAVRAGRWVPLAAVLTAADGLIFTPHYLAHASGAAGEGGGRAPVCEFLWDTDNALVGRVDAEDRTAIVVRFHGLTPGTVNVILTATCGRQASPLRAAYAVRVVEDARASSELYARGLQYSFHEASLLGTRLVSYSARPASERVLERVGHLVRTDGDRLVSVVGVEVVDSFYIHARLVGDQIAVELLCTDGRPVERPPNLPLVVVSSRQGVVNGLRVDHSSGACAPVLVFLEDEAAPYSTVVVCGRGRASKMSPEGAVLLPGGAARFSLDPTRYMLYLTVPRSDAASMTPELIVSELAAVYRPVVVEEVARVGEDATRASTQAAVAGGDLLFRVTFTFASPGDNAFNLQERIVSLVAYNHSGVDSARARLEDMLRAERLPAVAKSLSMALSLLPPVSRYVFIPRIDWYRGVRHARLDARSALGDGSEGDGYLGFDRVGLQEVQYAGHTFPVEVVDELAVSLAYHNGSDYYSLSDEPFGDFTLIFKPFIGGKLYYSTEFTLTGLFSLCTIDDEKVAEALKCAATHVPLIKDGEVISLPACRCGLGGLDALASVGKFDPKGTKLRVSLNTSEKRYFERDIDLWTVVKSTAAFYSTQGELVTRVALGQAATVVLYPASRQMVPRLKHRGKPCTAIKEERRGLVIYLTIVRIAADSQCSGHVADVDIGTAPGVMSFISAATPTVAARNLEIHALPAGSSFSAPPSPHASAVTPVLTVVLVLLVSYYISRRVQAQAVPERTNCWGRPGYLWSAGASPWISHQHSSRAAGISIQRDHMPKVVQDLYSPSH</sequence>
<evidence type="ECO:0000256" key="1">
    <source>
        <dbReference type="SAM" id="SignalP"/>
    </source>
</evidence>
<gene>
    <name evidence="3" type="ORF">BMR1_02g01825</name>
</gene>
<reference evidence="3 4" key="3">
    <citation type="journal article" date="2016" name="Sci. Rep.">
        <title>Genome-wide diversity and gene expression profiling of Babesia microti isolates identify polymorphic genes that mediate host-pathogen interactions.</title>
        <authorList>
            <person name="Silva J.C."/>
            <person name="Cornillot E."/>
            <person name="McCracken C."/>
            <person name="Usmani-Brown S."/>
            <person name="Dwivedi A."/>
            <person name="Ifeonu O.O."/>
            <person name="Crabtree J."/>
            <person name="Gotia H.T."/>
            <person name="Virji A.Z."/>
            <person name="Reynes C."/>
            <person name="Colinge J."/>
            <person name="Kumar V."/>
            <person name="Lawres L."/>
            <person name="Pazzi J.E."/>
            <person name="Pablo J.V."/>
            <person name="Hung C."/>
            <person name="Brancato J."/>
            <person name="Kumari P."/>
            <person name="Orvis J."/>
            <person name="Tretina K."/>
            <person name="Chibucos M."/>
            <person name="Ott S."/>
            <person name="Sadzewicz L."/>
            <person name="Sengamalay N."/>
            <person name="Shetty A.C."/>
            <person name="Su Q."/>
            <person name="Tallon L."/>
            <person name="Fraser C.M."/>
            <person name="Frutos R."/>
            <person name="Molina D.M."/>
            <person name="Krause P.J."/>
            <person name="Ben Mamoun C."/>
        </authorList>
    </citation>
    <scope>NUCLEOTIDE SEQUENCE [LARGE SCALE GENOMIC DNA]</scope>
    <source>
        <strain evidence="3 4">RI</strain>
    </source>
</reference>
<dbReference type="RefSeq" id="XP_012648131.1">
    <property type="nucleotide sequence ID" value="XM_012792677.1"/>
</dbReference>
<name>I7J664_BABMR</name>
<dbReference type="GeneID" id="24424148"/>
<dbReference type="KEGG" id="bmic:BMR1_02g01825"/>